<dbReference type="PATRIC" id="fig|1217690.3.peg.302"/>
<dbReference type="NCBIfam" id="NF040700">
    <property type="entry name" value="VPA1262_N_dom"/>
    <property type="match status" value="1"/>
</dbReference>
<dbReference type="Proteomes" id="UP000014041">
    <property type="component" value="Unassembled WGS sequence"/>
</dbReference>
<evidence type="ECO:0000313" key="2">
    <source>
        <dbReference type="Proteomes" id="UP000014041"/>
    </source>
</evidence>
<reference evidence="1 2" key="1">
    <citation type="submission" date="2013-02" db="EMBL/GenBank/DDBJ databases">
        <title>The Genome Sequence of Acinetobacter sp. ANC 3811.</title>
        <authorList>
            <consortium name="The Broad Institute Genome Sequencing Platform"/>
            <consortium name="The Broad Institute Genome Sequencing Center for Infectious Disease"/>
            <person name="Cerqueira G."/>
            <person name="Feldgarden M."/>
            <person name="Courvalin P."/>
            <person name="Perichon B."/>
            <person name="Grillot-Courvalin C."/>
            <person name="Clermont D."/>
            <person name="Rocha E."/>
            <person name="Yoon E.-J."/>
            <person name="Nemec A."/>
            <person name="Walker B."/>
            <person name="Young S.K."/>
            <person name="Zeng Q."/>
            <person name="Gargeya S."/>
            <person name="Fitzgerald M."/>
            <person name="Haas B."/>
            <person name="Abouelleil A."/>
            <person name="Alvarado L."/>
            <person name="Arachchi H.M."/>
            <person name="Berlin A.M."/>
            <person name="Chapman S.B."/>
            <person name="Dewar J."/>
            <person name="Goldberg J."/>
            <person name="Griggs A."/>
            <person name="Gujja S."/>
            <person name="Hansen M."/>
            <person name="Howarth C."/>
            <person name="Imamovic A."/>
            <person name="Larimer J."/>
            <person name="McCowan C."/>
            <person name="Murphy C."/>
            <person name="Neiman D."/>
            <person name="Pearson M."/>
            <person name="Priest M."/>
            <person name="Roberts A."/>
            <person name="Saif S."/>
            <person name="Shea T."/>
            <person name="Sisk P."/>
            <person name="Sykes S."/>
            <person name="Wortman J."/>
            <person name="Nusbaum C."/>
            <person name="Birren B."/>
        </authorList>
    </citation>
    <scope>NUCLEOTIDE SEQUENCE [LARGE SCALE GENOMIC DNA]</scope>
    <source>
        <strain evidence="1 2">ANC 3811</strain>
    </source>
</reference>
<dbReference type="AlphaFoldDB" id="R8YB18"/>
<organism evidence="1 2">
    <name type="scientific">Acinetobacter calcoaceticus ANC 3811</name>
    <dbReference type="NCBI Taxonomy" id="1217690"/>
    <lineage>
        <taxon>Bacteria</taxon>
        <taxon>Pseudomonadati</taxon>
        <taxon>Pseudomonadota</taxon>
        <taxon>Gammaproteobacteria</taxon>
        <taxon>Moraxellales</taxon>
        <taxon>Moraxellaceae</taxon>
        <taxon>Acinetobacter</taxon>
        <taxon>Acinetobacter calcoaceticus/baumannii complex</taxon>
    </lineage>
</organism>
<dbReference type="HOGENOM" id="CLU_036469_0_0_6"/>
<dbReference type="EMBL" id="APQJ01000005">
    <property type="protein sequence ID" value="EOQ64667.1"/>
    <property type="molecule type" value="Genomic_DNA"/>
</dbReference>
<comment type="caution">
    <text evidence="1">The sequence shown here is derived from an EMBL/GenBank/DDBJ whole genome shotgun (WGS) entry which is preliminary data.</text>
</comment>
<dbReference type="RefSeq" id="WP_016137291.1">
    <property type="nucleotide sequence ID" value="NZ_KB976986.1"/>
</dbReference>
<accession>R8YB18</accession>
<name>R8YB18_ACICA</name>
<gene>
    <name evidence="1" type="ORF">F935_00317</name>
</gene>
<proteinExistence type="predicted"/>
<evidence type="ECO:0000313" key="1">
    <source>
        <dbReference type="EMBL" id="EOQ64667.1"/>
    </source>
</evidence>
<evidence type="ECO:0008006" key="3">
    <source>
        <dbReference type="Google" id="ProtNLM"/>
    </source>
</evidence>
<sequence>MKSSISVEPQLSEKDKFDLYYKDMEHLLQPHILGFFNCIEIIEIGLLIDKSIVNVLTIAIAADKKNVKLDTDQYLTAGLVKINYKNYKFGIKKYYKSIGSFLLNIRNLTDKNIWTMSNDEKNHSTLSNLKFKNKKFVAPNNFNEVPINSLLKNNFFNGSYIYEWINTTKDELKFLLENPSVLQDLSSKIQQNNLPIQISELSDKIGNYIFQIPINIFSSKFYRDKSTRELHCEIAWHPSTTPRPLAIICENPQDDELLEQKNVILTSSDLNDFIIPFHSDLPLIASIIDYNENLILSSTKPTSFINTIHFNTHVKNYNSTHIRKYIEPDGSEIEIFLQSSEYETPILDWTEERIYKNDIERSKVNREFVQYKTLPTISKNEAHKKALTDIHWLIKKYGQLAVWLWDPYLSHEDLKETLFRNPYLNSQMRAITALYSPSKSICNECYEILCTECKRQFSIEYAEDLSQIKENFNQYDTVFKASINLEFRTTRNANNGKFHDRFIIFPHTQEGTLAWSLGTSVNGFGKSHHILQKVTDGQMIADAFDEFWQSLQNEEYLIWRNEDEN</sequence>
<protein>
    <recommendedName>
        <fullName evidence="3">Phospholipase D-like domain-containing protein</fullName>
    </recommendedName>
</protein>